<protein>
    <submittedName>
        <fullName evidence="5">Aldehyde dehydrogenase</fullName>
    </submittedName>
</protein>
<proteinExistence type="inferred from homology"/>
<dbReference type="PROSITE" id="PS00687">
    <property type="entry name" value="ALDEHYDE_DEHYDR_GLU"/>
    <property type="match status" value="1"/>
</dbReference>
<dbReference type="SUPFAM" id="SSF53720">
    <property type="entry name" value="ALDH-like"/>
    <property type="match status" value="1"/>
</dbReference>
<dbReference type="InterPro" id="IPR016163">
    <property type="entry name" value="Ald_DH_C"/>
</dbReference>
<sequence length="475" mass="51133">MLLENSPVPLVIGKDSIITKTLFDVFNPALEQVSRQSSDADSTHARAAVASASKALETWRETSAQKRRAILFKAAEVIDRRYEELKQYMRQETGADDGWIDFNLATSKECLLDCGGRIITSEGKVTPLQNPSRAGLVVKEPYGVVFAMAPWNAPYILGFRAVLWPIAAGNTVVLKGSELSPCTLWAVCSVLQEAGLPDGVLNYLTCQPGNAPEVTETIIASKEVRKINFTGSTRVGSIVAQLAALHLKPVLLELGGKSPAIVCHDADLDIAGKECVLGAFLNSGQICMSTERILVHSSIYDEFIEKLRAWVSILFPDANDAPVLIAASGAAKNRALVQDALEKGASLVCGNLDATESTETRLRPLIIGNVAPTMEIYSTESFGPTVSLIKFEEEDEAVKIANDTEYGLSSAVFSRDLRRALKVAGKIESGAVHINHMTVGDDVSLPHGGAKASGFGRFGGGLDEWVRTKNITYDL</sequence>
<dbReference type="InterPro" id="IPR050740">
    <property type="entry name" value="Aldehyde_DH_Superfamily"/>
</dbReference>
<reference evidence="5" key="1">
    <citation type="journal article" date="2017" name="Mycologia">
        <title>Fusarium algeriense, sp. nov., a novel toxigenic crown rot pathogen of durum wheat from Algeria is nested in the Fusarium burgessii species complex.</title>
        <authorList>
            <person name="Laraba I."/>
            <person name="Keddad A."/>
            <person name="Boureghda H."/>
            <person name="Abdallah N."/>
            <person name="Vaughan M.M."/>
            <person name="Proctor R.H."/>
            <person name="Busman M."/>
            <person name="O'Donnell K."/>
        </authorList>
    </citation>
    <scope>NUCLEOTIDE SEQUENCE</scope>
    <source>
        <strain evidence="5">NRRL 25174</strain>
    </source>
</reference>
<dbReference type="GO" id="GO:0004777">
    <property type="term" value="F:succinate-semialdehyde dehydrogenase (NAD+) activity"/>
    <property type="evidence" value="ECO:0007669"/>
    <property type="project" value="TreeGrafter"/>
</dbReference>
<evidence type="ECO:0000313" key="5">
    <source>
        <dbReference type="EMBL" id="KAF4334742.1"/>
    </source>
</evidence>
<dbReference type="InterPro" id="IPR016162">
    <property type="entry name" value="Ald_DH_N"/>
</dbReference>
<dbReference type="PANTHER" id="PTHR43353:SF6">
    <property type="entry name" value="CYTOPLASMIC ALDEHYDE DEHYDROGENASE (EUROFUNG)"/>
    <property type="match status" value="1"/>
</dbReference>
<dbReference type="GO" id="GO:0009450">
    <property type="term" value="P:gamma-aminobutyric acid catabolic process"/>
    <property type="evidence" value="ECO:0007669"/>
    <property type="project" value="TreeGrafter"/>
</dbReference>
<keyword evidence="6" id="KW-1185">Reference proteome</keyword>
<dbReference type="CDD" id="cd07105">
    <property type="entry name" value="ALDH_SaliADH"/>
    <property type="match status" value="1"/>
</dbReference>
<comment type="similarity">
    <text evidence="3">Belongs to the aldehyde dehydrogenase family.</text>
</comment>
<accession>A0A9P5A9Q1</accession>
<dbReference type="EMBL" id="PVQB02000652">
    <property type="protein sequence ID" value="KAF4334742.1"/>
    <property type="molecule type" value="Genomic_DNA"/>
</dbReference>
<dbReference type="Gene3D" id="3.40.605.10">
    <property type="entry name" value="Aldehyde Dehydrogenase, Chain A, domain 1"/>
    <property type="match status" value="1"/>
</dbReference>
<name>A0A9P5A9Q1_9HYPO</name>
<comment type="caution">
    <text evidence="5">The sequence shown here is derived from an EMBL/GenBank/DDBJ whole genome shotgun (WGS) entry which is preliminary data.</text>
</comment>
<dbReference type="PANTHER" id="PTHR43353">
    <property type="entry name" value="SUCCINATE-SEMIALDEHYDE DEHYDROGENASE, MITOCHONDRIAL"/>
    <property type="match status" value="1"/>
</dbReference>
<dbReference type="Gene3D" id="3.40.309.10">
    <property type="entry name" value="Aldehyde Dehydrogenase, Chain A, domain 2"/>
    <property type="match status" value="1"/>
</dbReference>
<dbReference type="InterPro" id="IPR015590">
    <property type="entry name" value="Aldehyde_DH_dom"/>
</dbReference>
<organism evidence="5 6">
    <name type="scientific">Fusarium beomiforme</name>
    <dbReference type="NCBI Taxonomy" id="44412"/>
    <lineage>
        <taxon>Eukaryota</taxon>
        <taxon>Fungi</taxon>
        <taxon>Dikarya</taxon>
        <taxon>Ascomycota</taxon>
        <taxon>Pezizomycotina</taxon>
        <taxon>Sordariomycetes</taxon>
        <taxon>Hypocreomycetidae</taxon>
        <taxon>Hypocreales</taxon>
        <taxon>Nectriaceae</taxon>
        <taxon>Fusarium</taxon>
        <taxon>Fusarium burgessii species complex</taxon>
    </lineage>
</organism>
<evidence type="ECO:0000256" key="3">
    <source>
        <dbReference type="RuleBase" id="RU003345"/>
    </source>
</evidence>
<feature type="active site" evidence="2">
    <location>
        <position position="253"/>
    </location>
</feature>
<dbReference type="OrthoDB" id="310895at2759"/>
<dbReference type="Pfam" id="PF00171">
    <property type="entry name" value="Aldedh"/>
    <property type="match status" value="1"/>
</dbReference>
<dbReference type="Proteomes" id="UP000730481">
    <property type="component" value="Unassembled WGS sequence"/>
</dbReference>
<evidence type="ECO:0000259" key="4">
    <source>
        <dbReference type="Pfam" id="PF00171"/>
    </source>
</evidence>
<dbReference type="AlphaFoldDB" id="A0A9P5A9Q1"/>
<keyword evidence="1 3" id="KW-0560">Oxidoreductase</keyword>
<evidence type="ECO:0000256" key="1">
    <source>
        <dbReference type="ARBA" id="ARBA00023002"/>
    </source>
</evidence>
<feature type="domain" description="Aldehyde dehydrogenase" evidence="4">
    <location>
        <begin position="20"/>
        <end position="471"/>
    </location>
</feature>
<reference evidence="5" key="2">
    <citation type="submission" date="2020-02" db="EMBL/GenBank/DDBJ databases">
        <title>Identification and distribution of gene clusters putatively required for synthesis of sphingolipid metabolism inhibitors in phylogenetically diverse species of the filamentous fungus Fusarium.</title>
        <authorList>
            <person name="Kim H.-S."/>
            <person name="Busman M."/>
            <person name="Brown D.W."/>
            <person name="Divon H."/>
            <person name="Uhlig S."/>
            <person name="Proctor R.H."/>
        </authorList>
    </citation>
    <scope>NUCLEOTIDE SEQUENCE</scope>
    <source>
        <strain evidence="5">NRRL 25174</strain>
    </source>
</reference>
<evidence type="ECO:0000256" key="2">
    <source>
        <dbReference type="PROSITE-ProRule" id="PRU10007"/>
    </source>
</evidence>
<gene>
    <name evidence="5" type="ORF">FBEOM_11424</name>
</gene>
<evidence type="ECO:0000313" key="6">
    <source>
        <dbReference type="Proteomes" id="UP000730481"/>
    </source>
</evidence>
<dbReference type="InterPro" id="IPR016161">
    <property type="entry name" value="Ald_DH/histidinol_DH"/>
</dbReference>
<dbReference type="InterPro" id="IPR029510">
    <property type="entry name" value="Ald_DH_CS_GLU"/>
</dbReference>